<feature type="domain" description="Tyr recombinase" evidence="5">
    <location>
        <begin position="183"/>
        <end position="377"/>
    </location>
</feature>
<dbReference type="InterPro" id="IPR010998">
    <property type="entry name" value="Integrase_recombinase_N"/>
</dbReference>
<dbReference type="PROSITE" id="PS51898">
    <property type="entry name" value="TYR_RECOMBINASE"/>
    <property type="match status" value="1"/>
</dbReference>
<proteinExistence type="inferred from homology"/>
<dbReference type="GO" id="GO:0015074">
    <property type="term" value="P:DNA integration"/>
    <property type="evidence" value="ECO:0007669"/>
    <property type="project" value="UniProtKB-KW"/>
</dbReference>
<keyword evidence="2" id="KW-0229">DNA integration</keyword>
<dbReference type="PANTHER" id="PTHR30629">
    <property type="entry name" value="PROPHAGE INTEGRASE"/>
    <property type="match status" value="1"/>
</dbReference>
<accession>G1WGI7</accession>
<dbReference type="EMBL" id="ADLS01000006">
    <property type="protein sequence ID" value="EGX67438.1"/>
    <property type="molecule type" value="Genomic_DNA"/>
</dbReference>
<dbReference type="STRING" id="742742.HMPREF9452_00450"/>
<dbReference type="RefSeq" id="WP_009140486.1">
    <property type="nucleotide sequence ID" value="NZ_JH126467.1"/>
</dbReference>
<keyword evidence="4" id="KW-0233">DNA recombination</keyword>
<dbReference type="OrthoDB" id="1822491at2"/>
<keyword evidence="7" id="KW-1185">Reference proteome</keyword>
<dbReference type="InterPro" id="IPR013762">
    <property type="entry name" value="Integrase-like_cat_sf"/>
</dbReference>
<dbReference type="PANTHER" id="PTHR30629:SF2">
    <property type="entry name" value="PROPHAGE INTEGRASE INTS-RELATED"/>
    <property type="match status" value="1"/>
</dbReference>
<dbReference type="GeneID" id="62758219"/>
<evidence type="ECO:0000256" key="3">
    <source>
        <dbReference type="ARBA" id="ARBA00023125"/>
    </source>
</evidence>
<sequence>MAQSRNSWGSNNPARRKGYRTLRYWADEHDGRGYVRHTMTIKGTKRDGDAKLAELRVKHGADAPMPTVGQAYELWYLPDCHARLEVYERTGKPGKRGETLKPSSMRQIESAWRAHVAPRWASVSIGDVRYTDVQQWLDSKTEQTAQRCISILKSTLNFCMLNEVIDKNVAAYDYRMPTACKSHGDGTFTLGQLSNIWRELYGSYAEAAFILMAFDGARTGEALAPLLSEVEEVEVEGYRMASVPFMRQVDDGGAVSLDQDLKNVWSPRSSVLPQPFADRILQIKAERESEGCTYLSDDGTGSPLPQRIERREYYAALGRAGIPRQQMRALRRSWRSWVSTRGISPEILEKMMGHVGLGTTGRHYLKMDKELLAKEVHRAFAANPVELEWSPVGINWDTDALCKPSTCGNAK</sequence>
<dbReference type="InterPro" id="IPR002104">
    <property type="entry name" value="Integrase_catalytic"/>
</dbReference>
<dbReference type="InterPro" id="IPR050808">
    <property type="entry name" value="Phage_Integrase"/>
</dbReference>
<name>G1WGI7_9ACTN</name>
<dbReference type="GO" id="GO:0006310">
    <property type="term" value="P:DNA recombination"/>
    <property type="evidence" value="ECO:0007669"/>
    <property type="project" value="UniProtKB-KW"/>
</dbReference>
<evidence type="ECO:0000256" key="1">
    <source>
        <dbReference type="ARBA" id="ARBA00008857"/>
    </source>
</evidence>
<dbReference type="HOGENOM" id="CLU_739138_0_0_11"/>
<evidence type="ECO:0000259" key="5">
    <source>
        <dbReference type="PROSITE" id="PS51898"/>
    </source>
</evidence>
<dbReference type="PATRIC" id="fig|742742.3.peg.428"/>
<dbReference type="eggNOG" id="COG0582">
    <property type="taxonomic scope" value="Bacteria"/>
</dbReference>
<evidence type="ECO:0000313" key="6">
    <source>
        <dbReference type="EMBL" id="EGX67438.1"/>
    </source>
</evidence>
<dbReference type="Gene3D" id="1.10.443.10">
    <property type="entry name" value="Intergrase catalytic core"/>
    <property type="match status" value="1"/>
</dbReference>
<evidence type="ECO:0000256" key="2">
    <source>
        <dbReference type="ARBA" id="ARBA00022908"/>
    </source>
</evidence>
<reference evidence="6 7" key="1">
    <citation type="submission" date="2011-06" db="EMBL/GenBank/DDBJ databases">
        <title>The Genome Sequence of Collinsella tanakaei YIT 12063.</title>
        <authorList>
            <consortium name="The Broad Institute Genome Sequencing Platform"/>
            <person name="Earl A."/>
            <person name="Ward D."/>
            <person name="Feldgarden M."/>
            <person name="Gevers D."/>
            <person name="Morotomi M."/>
            <person name="Young S.K."/>
            <person name="Zeng Q."/>
            <person name="Gargeya S."/>
            <person name="Fitzgerald M."/>
            <person name="Haas B."/>
            <person name="Abouelleil A."/>
            <person name="Alvarado L."/>
            <person name="Arachchi H.M."/>
            <person name="Berlin A."/>
            <person name="Brown A."/>
            <person name="Chapman S.B."/>
            <person name="Chen Z."/>
            <person name="Dunbar C."/>
            <person name="Freedman E."/>
            <person name="Gearin G."/>
            <person name="Gellesch M."/>
            <person name="Goldberg J."/>
            <person name="Griggs A."/>
            <person name="Gujja S."/>
            <person name="Heiman D."/>
            <person name="Howarth C."/>
            <person name="Larson L."/>
            <person name="Lui A."/>
            <person name="MacDonald P.J.P."/>
            <person name="Mehta T."/>
            <person name="Montmayeur A."/>
            <person name="Murphy C."/>
            <person name="Neiman D."/>
            <person name="Pearson M."/>
            <person name="Priest M."/>
            <person name="Roberts A."/>
            <person name="Saif S."/>
            <person name="Shea T."/>
            <person name="Shenoy N."/>
            <person name="Sisk P."/>
            <person name="Stolte C."/>
            <person name="Sykes S."/>
            <person name="Wortman J."/>
            <person name="Nusbaum C."/>
            <person name="Birren B."/>
        </authorList>
    </citation>
    <scope>NUCLEOTIDE SEQUENCE [LARGE SCALE GENOMIC DNA]</scope>
    <source>
        <strain evidence="6 7">YIT 12063</strain>
    </source>
</reference>
<dbReference type="InterPro" id="IPR011010">
    <property type="entry name" value="DNA_brk_join_enz"/>
</dbReference>
<organism evidence="6 7">
    <name type="scientific">Collinsella tanakaei YIT 12063</name>
    <dbReference type="NCBI Taxonomy" id="742742"/>
    <lineage>
        <taxon>Bacteria</taxon>
        <taxon>Bacillati</taxon>
        <taxon>Actinomycetota</taxon>
        <taxon>Coriobacteriia</taxon>
        <taxon>Coriobacteriales</taxon>
        <taxon>Coriobacteriaceae</taxon>
        <taxon>Collinsella</taxon>
    </lineage>
</organism>
<dbReference type="Proteomes" id="UP000004830">
    <property type="component" value="Unassembled WGS sequence"/>
</dbReference>
<dbReference type="GO" id="GO:0003677">
    <property type="term" value="F:DNA binding"/>
    <property type="evidence" value="ECO:0007669"/>
    <property type="project" value="UniProtKB-KW"/>
</dbReference>
<keyword evidence="3" id="KW-0238">DNA-binding</keyword>
<protein>
    <recommendedName>
        <fullName evidence="5">Tyr recombinase domain-containing protein</fullName>
    </recommendedName>
</protein>
<evidence type="ECO:0000256" key="4">
    <source>
        <dbReference type="ARBA" id="ARBA00023172"/>
    </source>
</evidence>
<gene>
    <name evidence="6" type="ORF">HMPREF9452_00450</name>
</gene>
<evidence type="ECO:0000313" key="7">
    <source>
        <dbReference type="Proteomes" id="UP000004830"/>
    </source>
</evidence>
<dbReference type="Gene3D" id="1.10.150.130">
    <property type="match status" value="1"/>
</dbReference>
<comment type="similarity">
    <text evidence="1">Belongs to the 'phage' integrase family.</text>
</comment>
<dbReference type="SUPFAM" id="SSF56349">
    <property type="entry name" value="DNA breaking-rejoining enzymes"/>
    <property type="match status" value="1"/>
</dbReference>
<dbReference type="AlphaFoldDB" id="G1WGI7"/>
<comment type="caution">
    <text evidence="6">The sequence shown here is derived from an EMBL/GenBank/DDBJ whole genome shotgun (WGS) entry which is preliminary data.</text>
</comment>